<protein>
    <submittedName>
        <fullName evidence="2">N-acetylhexosamine 1-kinase</fullName>
    </submittedName>
</protein>
<dbReference type="SUPFAM" id="SSF56112">
    <property type="entry name" value="Protein kinase-like (PK-like)"/>
    <property type="match status" value="1"/>
</dbReference>
<dbReference type="PANTHER" id="PTHR21064:SF5">
    <property type="entry name" value="SLR1880 PROTEIN"/>
    <property type="match status" value="1"/>
</dbReference>
<reference evidence="2 3" key="1">
    <citation type="submission" date="2019-04" db="EMBL/GenBank/DDBJ databases">
        <authorList>
            <person name="Van Vliet M D."/>
        </authorList>
    </citation>
    <scope>NUCLEOTIDE SEQUENCE [LARGE SCALE GENOMIC DNA]</scope>
    <source>
        <strain evidence="2 3">F21</strain>
    </source>
</reference>
<organism evidence="2 3">
    <name type="scientific">Pontiella sulfatireligans</name>
    <dbReference type="NCBI Taxonomy" id="2750658"/>
    <lineage>
        <taxon>Bacteria</taxon>
        <taxon>Pseudomonadati</taxon>
        <taxon>Kiritimatiellota</taxon>
        <taxon>Kiritimatiellia</taxon>
        <taxon>Kiritimatiellales</taxon>
        <taxon>Pontiellaceae</taxon>
        <taxon>Pontiella</taxon>
    </lineage>
</organism>
<feature type="domain" description="Aminoglycoside phosphotransferase" evidence="1">
    <location>
        <begin position="109"/>
        <end position="258"/>
    </location>
</feature>
<dbReference type="PANTHER" id="PTHR21064">
    <property type="entry name" value="AMINOGLYCOSIDE PHOSPHOTRANSFERASE DOMAIN-CONTAINING PROTEIN-RELATED"/>
    <property type="match status" value="1"/>
</dbReference>
<keyword evidence="2" id="KW-0808">Transferase</keyword>
<dbReference type="EMBL" id="CAAHFH010000002">
    <property type="protein sequence ID" value="VGO21905.1"/>
    <property type="molecule type" value="Genomic_DNA"/>
</dbReference>
<gene>
    <name evidence="2" type="primary">nahK_2</name>
    <name evidence="2" type="ORF">SCARR_03985</name>
</gene>
<sequence>MEQFNEIAGAFLCPGNYLGDEPYGSGHINDTFKAYYDVDGREVHYIHQRVNHKIFKDVPALMENIGNVVRHQRKKFEEAGANDLDRRVLTLIPTVDGKDYYVDSEGCFWRTYVFIEDAVGIDVVETTGQAFEAAKAFGEFQSQLANLPVRLHDTIPNFHHTRSRYDTLMQAIEEDTHGRACNVQAEIAFVKEREELVDLVIDLLASGELPERVTHNDTKLNNVLIDSATGKGKCVIDLDTVMPGSVLYDFGDMVRTTTNQAVEDEPDASKIWMDIDYFEALVSGYLETASGFLTPKEKELLPMSGRLITFEIGLRFLTDYLQGDSYFKTHREGQNMDRCRKQFAMVKSMEEQAEAMQAIVSR</sequence>
<keyword evidence="3" id="KW-1185">Reference proteome</keyword>
<dbReference type="InterPro" id="IPR011009">
    <property type="entry name" value="Kinase-like_dom_sf"/>
</dbReference>
<keyword evidence="2" id="KW-0418">Kinase</keyword>
<accession>A0A6C2UNR6</accession>
<dbReference type="InterPro" id="IPR050249">
    <property type="entry name" value="Pseudomonas-type_ThrB"/>
</dbReference>
<evidence type="ECO:0000313" key="3">
    <source>
        <dbReference type="Proteomes" id="UP000346198"/>
    </source>
</evidence>
<name>A0A6C2UNR6_9BACT</name>
<evidence type="ECO:0000313" key="2">
    <source>
        <dbReference type="EMBL" id="VGO21905.1"/>
    </source>
</evidence>
<dbReference type="RefSeq" id="WP_136063336.1">
    <property type="nucleotide sequence ID" value="NZ_CAAHFH010000002.1"/>
</dbReference>
<dbReference type="GO" id="GO:0016301">
    <property type="term" value="F:kinase activity"/>
    <property type="evidence" value="ECO:0007669"/>
    <property type="project" value="UniProtKB-KW"/>
</dbReference>
<evidence type="ECO:0000259" key="1">
    <source>
        <dbReference type="Pfam" id="PF01636"/>
    </source>
</evidence>
<dbReference type="InterPro" id="IPR002575">
    <property type="entry name" value="Aminoglycoside_PTrfase"/>
</dbReference>
<dbReference type="Gene3D" id="3.90.1200.10">
    <property type="match status" value="1"/>
</dbReference>
<dbReference type="Proteomes" id="UP000346198">
    <property type="component" value="Unassembled WGS sequence"/>
</dbReference>
<proteinExistence type="predicted"/>
<dbReference type="Pfam" id="PF01636">
    <property type="entry name" value="APH"/>
    <property type="match status" value="1"/>
</dbReference>
<dbReference type="AlphaFoldDB" id="A0A6C2UNR6"/>